<evidence type="ECO:0000256" key="11">
    <source>
        <dbReference type="ARBA" id="ARBA00022840"/>
    </source>
</evidence>
<dbReference type="InterPro" id="IPR013815">
    <property type="entry name" value="ATP_grasp_subdomain_1"/>
</dbReference>
<dbReference type="UniPathway" id="UPA00138"/>
<dbReference type="eggNOG" id="COG0574">
    <property type="taxonomic scope" value="Bacteria"/>
</dbReference>
<evidence type="ECO:0000256" key="2">
    <source>
        <dbReference type="ARBA" id="ARBA00002988"/>
    </source>
</evidence>
<keyword evidence="8" id="KW-0479">Metal-binding</keyword>
<dbReference type="KEGG" id="dvm:DvMF_1987"/>
<dbReference type="PANTHER" id="PTHR43030:SF1">
    <property type="entry name" value="PHOSPHOENOLPYRUVATE SYNTHASE"/>
    <property type="match status" value="1"/>
</dbReference>
<comment type="catalytic activity">
    <reaction evidence="14">
        <text>pyruvate + ATP + H2O = phosphoenolpyruvate + AMP + phosphate + 2 H(+)</text>
        <dbReference type="Rhea" id="RHEA:11364"/>
        <dbReference type="ChEBI" id="CHEBI:15361"/>
        <dbReference type="ChEBI" id="CHEBI:15377"/>
        <dbReference type="ChEBI" id="CHEBI:15378"/>
        <dbReference type="ChEBI" id="CHEBI:30616"/>
        <dbReference type="ChEBI" id="CHEBI:43474"/>
        <dbReference type="ChEBI" id="CHEBI:58702"/>
        <dbReference type="ChEBI" id="CHEBI:456215"/>
        <dbReference type="EC" id="2.7.9.2"/>
    </reaction>
</comment>
<proteinExistence type="inferred from homology"/>
<dbReference type="InterPro" id="IPR002192">
    <property type="entry name" value="PPDK_AMP/ATP-bd"/>
</dbReference>
<comment type="pathway">
    <text evidence="3">Carbohydrate biosynthesis; gluconeogenesis.</text>
</comment>
<evidence type="ECO:0000259" key="16">
    <source>
        <dbReference type="Pfam" id="PF01326"/>
    </source>
</evidence>
<dbReference type="EC" id="2.7.9.2" evidence="5"/>
<dbReference type="PANTHER" id="PTHR43030">
    <property type="entry name" value="PHOSPHOENOLPYRUVATE SYNTHASE"/>
    <property type="match status" value="1"/>
</dbReference>
<dbReference type="SUPFAM" id="SSF52009">
    <property type="entry name" value="Phosphohistidine domain"/>
    <property type="match status" value="1"/>
</dbReference>
<comment type="function">
    <text evidence="2">Catalyzes the phosphorylation of pyruvate to phosphoenolpyruvate.</text>
</comment>
<evidence type="ECO:0000313" key="17">
    <source>
        <dbReference type="EMBL" id="ACL08930.1"/>
    </source>
</evidence>
<comment type="cofactor">
    <cofactor evidence="1">
        <name>Mg(2+)</name>
        <dbReference type="ChEBI" id="CHEBI:18420"/>
    </cofactor>
</comment>
<protein>
    <recommendedName>
        <fullName evidence="6">Phosphoenolpyruvate synthase</fullName>
        <ecNumber evidence="5">2.7.9.2</ecNumber>
    </recommendedName>
    <alternativeName>
        <fullName evidence="13">Pyruvate, water dikinase</fullName>
    </alternativeName>
</protein>
<evidence type="ECO:0000256" key="14">
    <source>
        <dbReference type="ARBA" id="ARBA00047700"/>
    </source>
</evidence>
<evidence type="ECO:0000256" key="13">
    <source>
        <dbReference type="ARBA" id="ARBA00033470"/>
    </source>
</evidence>
<evidence type="ECO:0000259" key="15">
    <source>
        <dbReference type="Pfam" id="PF00391"/>
    </source>
</evidence>
<keyword evidence="12" id="KW-0460">Magnesium</keyword>
<dbReference type="GO" id="GO:0005524">
    <property type="term" value="F:ATP binding"/>
    <property type="evidence" value="ECO:0007669"/>
    <property type="project" value="UniProtKB-KW"/>
</dbReference>
<dbReference type="AlphaFoldDB" id="B8DQ66"/>
<keyword evidence="7 17" id="KW-0808">Transferase</keyword>
<dbReference type="GO" id="GO:0008986">
    <property type="term" value="F:pyruvate, water dikinase activity"/>
    <property type="evidence" value="ECO:0007669"/>
    <property type="project" value="UniProtKB-EC"/>
</dbReference>
<keyword evidence="9" id="KW-0547">Nucleotide-binding</keyword>
<keyword evidence="11" id="KW-0067">ATP-binding</keyword>
<accession>B8DQ66</accession>
<dbReference type="GO" id="GO:0046872">
    <property type="term" value="F:metal ion binding"/>
    <property type="evidence" value="ECO:0007669"/>
    <property type="project" value="UniProtKB-KW"/>
</dbReference>
<dbReference type="GO" id="GO:0006094">
    <property type="term" value="P:gluconeogenesis"/>
    <property type="evidence" value="ECO:0007669"/>
    <property type="project" value="UniProtKB-UniPathway"/>
</dbReference>
<evidence type="ECO:0000256" key="8">
    <source>
        <dbReference type="ARBA" id="ARBA00022723"/>
    </source>
</evidence>
<evidence type="ECO:0000256" key="12">
    <source>
        <dbReference type="ARBA" id="ARBA00022842"/>
    </source>
</evidence>
<dbReference type="InterPro" id="IPR006319">
    <property type="entry name" value="PEP_synth"/>
</dbReference>
<evidence type="ECO:0000256" key="5">
    <source>
        <dbReference type="ARBA" id="ARBA00011996"/>
    </source>
</evidence>
<comment type="similarity">
    <text evidence="4">Belongs to the PEP-utilizing enzyme family.</text>
</comment>
<keyword evidence="10 17" id="KW-0418">Kinase</keyword>
<dbReference type="HOGENOM" id="CLU_011040_0_0_7"/>
<keyword evidence="17" id="KW-0670">Pyruvate</keyword>
<dbReference type="OrthoDB" id="9760711at2"/>
<name>B8DQ66_NITV9</name>
<dbReference type="Gene3D" id="3.30.470.20">
    <property type="entry name" value="ATP-grasp fold, B domain"/>
    <property type="match status" value="1"/>
</dbReference>
<evidence type="ECO:0000256" key="6">
    <source>
        <dbReference type="ARBA" id="ARBA00021623"/>
    </source>
</evidence>
<evidence type="ECO:0000256" key="7">
    <source>
        <dbReference type="ARBA" id="ARBA00022679"/>
    </source>
</evidence>
<dbReference type="STRING" id="883.DvMF_1987"/>
<dbReference type="SUPFAM" id="SSF56059">
    <property type="entry name" value="Glutathione synthetase ATP-binding domain-like"/>
    <property type="match status" value="1"/>
</dbReference>
<feature type="domain" description="PEP-utilising enzyme mobile" evidence="15">
    <location>
        <begin position="538"/>
        <end position="608"/>
    </location>
</feature>
<dbReference type="Pfam" id="PF00391">
    <property type="entry name" value="PEP-utilizers"/>
    <property type="match status" value="1"/>
</dbReference>
<dbReference type="Gene3D" id="3.50.30.10">
    <property type="entry name" value="Phosphohistidine domain"/>
    <property type="match status" value="1"/>
</dbReference>
<evidence type="ECO:0000256" key="3">
    <source>
        <dbReference type="ARBA" id="ARBA00004742"/>
    </source>
</evidence>
<gene>
    <name evidence="17" type="ordered locus">DvMF_1987</name>
</gene>
<dbReference type="InterPro" id="IPR008279">
    <property type="entry name" value="PEP-util_enz_mobile_dom"/>
</dbReference>
<evidence type="ECO:0000256" key="9">
    <source>
        <dbReference type="ARBA" id="ARBA00022741"/>
    </source>
</evidence>
<evidence type="ECO:0000256" key="1">
    <source>
        <dbReference type="ARBA" id="ARBA00001946"/>
    </source>
</evidence>
<dbReference type="eggNOG" id="COG3848">
    <property type="taxonomic scope" value="Bacteria"/>
</dbReference>
<organism evidence="17">
    <name type="scientific">Nitratidesulfovibrio vulgaris (strain DSM 19637 / Miyazaki F)</name>
    <name type="common">Desulfovibrio vulgaris</name>
    <dbReference type="NCBI Taxonomy" id="883"/>
    <lineage>
        <taxon>Bacteria</taxon>
        <taxon>Pseudomonadati</taxon>
        <taxon>Thermodesulfobacteriota</taxon>
        <taxon>Desulfovibrionia</taxon>
        <taxon>Desulfovibrionales</taxon>
        <taxon>Desulfovibrionaceae</taxon>
        <taxon>Nitratidesulfovibrio</taxon>
    </lineage>
</organism>
<dbReference type="EMBL" id="CP001197">
    <property type="protein sequence ID" value="ACL08930.1"/>
    <property type="molecule type" value="Genomic_DNA"/>
</dbReference>
<evidence type="ECO:0000256" key="10">
    <source>
        <dbReference type="ARBA" id="ARBA00022777"/>
    </source>
</evidence>
<evidence type="ECO:0000256" key="4">
    <source>
        <dbReference type="ARBA" id="ARBA00007837"/>
    </source>
</evidence>
<sequence>MGGFFHTLGALFRRQDAPAQDGGVPDAETERLRALYRERCSRFRLLLSANKSALEIMADMEEALRGVRPFGMTYVRGACTRACASVFQIVRHLNALSDDRWPELETRFNEIRAAIEAVVAPHVRAGGGPLVLPIAETGVDMADQTGGKMANLGEIRRRLGITVPDGFVVTATGYQRFMEAGGLQEEIDRRVQAADATRLDEVFALSASIQQLILAAPVPDDLAGAITAQVERLAGPPQDARTGPHPGINACSGAEVRFAVRSSAVGEDSLDASFAGQYRSELNVPPEDVLDTFKDIVASKYGVTAMTYRLARGIPDEDVPMCVGCLVMVDAVAGGVAYSRNPLDLRDNTVVINAVPGLPKAVVDGSFSPDVFVVSREVPMQVAQRQIAAKPQRFVRDPIEGVRLEDMPSDMVDAPCIDDARALEIASLAAGFEVFYGEPQDIEWAVCPEGVLTILQSRPLREARHDELPEGECAPVAGADGADATAADAAAETGPLPGGYNCGESGPPVLLLGGTPVSPGAGAGLAHVVRKDMDLLSFPDGGVLVIERALPRWAPLLSRASAVVAEAGGAAGHLASVAREYGVPALFGLPRAAELLEHAGIVTVDADNRRVHPGRIEDLLGHAPRRNLMEGSPVHTALAEAARLVLPLNLLDPESPRFAPAHCRTLHDITRFCHEKSVEVLFGVADHMGATGPGTQRLGKQLRVNGTRLQYWLLDIDGGFRKPVPGPVVDLADIASAPMLALWDGMTAVPWAGPPATDARGFLSVMMESTVNPDLEPTAATTLANRNFLMISRDYCNLQARFGYHFCTVEAMATDNPHENYVTFQFKGGAASADRRALRARFVGEVLEARGFRADVKDDALFASLEGLPKDRILTLVRGVGYLLIHTRQIDMVAHNERVFGPIRDRIAADLARIAPVT</sequence>
<dbReference type="Gene3D" id="3.30.1490.20">
    <property type="entry name" value="ATP-grasp fold, A domain"/>
    <property type="match status" value="1"/>
</dbReference>
<dbReference type="Pfam" id="PF01326">
    <property type="entry name" value="PPDK_N"/>
    <property type="match status" value="1"/>
</dbReference>
<dbReference type="InterPro" id="IPR036637">
    <property type="entry name" value="Phosphohistidine_dom_sf"/>
</dbReference>
<reference evidence="17" key="1">
    <citation type="submission" date="2008-10" db="EMBL/GenBank/DDBJ databases">
        <title>Complete sequence of Desulfovibrio vulgaris str. 'Miyazaki F'.</title>
        <authorList>
            <person name="Lucas S."/>
            <person name="Copeland A."/>
            <person name="Lapidus A."/>
            <person name="Glavina del Rio T."/>
            <person name="Dalin E."/>
            <person name="Tice H."/>
            <person name="Bruce D."/>
            <person name="Goodwin L."/>
            <person name="Pitluck S."/>
            <person name="Sims D."/>
            <person name="Brettin T."/>
            <person name="Detter J.C."/>
            <person name="Han C."/>
            <person name="Larimer F."/>
            <person name="Land M."/>
            <person name="Hauser L."/>
            <person name="Kyrpides N."/>
            <person name="Mikhailova N."/>
            <person name="Hazen T.C."/>
            <person name="Richardson P."/>
        </authorList>
    </citation>
    <scope>NUCLEOTIDE SEQUENCE</scope>
    <source>
        <strain evidence="17">Miyazaki F</strain>
    </source>
</reference>
<feature type="domain" description="Pyruvate phosphate dikinase AMP/ATP-binding" evidence="16">
    <location>
        <begin position="144"/>
        <end position="464"/>
    </location>
</feature>